<evidence type="ECO:0000313" key="2">
    <source>
        <dbReference type="Proteomes" id="UP000029055"/>
    </source>
</evidence>
<dbReference type="AlphaFoldDB" id="A0A087EA48"/>
<proteinExistence type="predicted"/>
<protein>
    <submittedName>
        <fullName evidence="1">Uncharacterized protein</fullName>
    </submittedName>
</protein>
<dbReference type="EMBL" id="JGZR01000003">
    <property type="protein sequence ID" value="KFJ04649.1"/>
    <property type="molecule type" value="Genomic_DNA"/>
</dbReference>
<organism evidence="1 2">
    <name type="scientific">Bifidobacterium subtile</name>
    <dbReference type="NCBI Taxonomy" id="77635"/>
    <lineage>
        <taxon>Bacteria</taxon>
        <taxon>Bacillati</taxon>
        <taxon>Actinomycetota</taxon>
        <taxon>Actinomycetes</taxon>
        <taxon>Bifidobacteriales</taxon>
        <taxon>Bifidobacteriaceae</taxon>
        <taxon>Bifidobacterium</taxon>
    </lineage>
</organism>
<accession>A0A087EA48</accession>
<dbReference type="Proteomes" id="UP000029055">
    <property type="component" value="Unassembled WGS sequence"/>
</dbReference>
<evidence type="ECO:0000313" key="1">
    <source>
        <dbReference type="EMBL" id="KFJ04649.1"/>
    </source>
</evidence>
<sequence>MVIKPKTIVGAIALAFGAVSFALSFFAALPAGICGLIAGVLGLACGLDWSHDGDAATSQPSSFDAQQNVQ</sequence>
<dbReference type="eggNOG" id="ENOG5032FBK">
    <property type="taxonomic scope" value="Bacteria"/>
</dbReference>
<comment type="caution">
    <text evidence="1">The sequence shown here is derived from an EMBL/GenBank/DDBJ whole genome shotgun (WGS) entry which is preliminary data.</text>
</comment>
<reference evidence="1 2" key="1">
    <citation type="submission" date="2014-03" db="EMBL/GenBank/DDBJ databases">
        <title>Genomics of Bifidobacteria.</title>
        <authorList>
            <person name="Ventura M."/>
            <person name="Milani C."/>
            <person name="Lugli G.A."/>
        </authorList>
    </citation>
    <scope>NUCLEOTIDE SEQUENCE [LARGE SCALE GENOMIC DNA]</scope>
    <source>
        <strain evidence="1 2">LMG 11597</strain>
    </source>
</reference>
<gene>
    <name evidence="1" type="ORF">BISU_0659</name>
</gene>
<name>A0A087EA48_9BIFI</name>
<dbReference type="RefSeq" id="WP_024462741.1">
    <property type="nucleotide sequence ID" value="NZ_CP062939.1"/>
</dbReference>
<dbReference type="STRING" id="77635.BISU_0659"/>
<keyword evidence="2" id="KW-1185">Reference proteome</keyword>